<evidence type="ECO:0000313" key="6">
    <source>
        <dbReference type="EMBL" id="RXN93060.1"/>
    </source>
</evidence>
<protein>
    <submittedName>
        <fullName evidence="6">GntR family transcriptional regulator</fullName>
    </submittedName>
</protein>
<organism evidence="6 7">
    <name type="scientific">Achromobacter aloeverae</name>
    <dbReference type="NCBI Taxonomy" id="1750518"/>
    <lineage>
        <taxon>Bacteria</taxon>
        <taxon>Pseudomonadati</taxon>
        <taxon>Pseudomonadota</taxon>
        <taxon>Betaproteobacteria</taxon>
        <taxon>Burkholderiales</taxon>
        <taxon>Alcaligenaceae</taxon>
        <taxon>Achromobacter</taxon>
    </lineage>
</organism>
<dbReference type="Gene3D" id="1.10.10.10">
    <property type="entry name" value="Winged helix-like DNA-binding domain superfamily/Winged helix DNA-binding domain"/>
    <property type="match status" value="1"/>
</dbReference>
<keyword evidence="2" id="KW-0238">DNA-binding</keyword>
<dbReference type="PROSITE" id="PS50949">
    <property type="entry name" value="HTH_GNTR"/>
    <property type="match status" value="1"/>
</dbReference>
<keyword evidence="3" id="KW-0804">Transcription</keyword>
<comment type="caution">
    <text evidence="6">The sequence shown here is derived from an EMBL/GenBank/DDBJ whole genome shotgun (WGS) entry which is preliminary data.</text>
</comment>
<keyword evidence="7" id="KW-1185">Reference proteome</keyword>
<reference evidence="6 7" key="1">
    <citation type="journal article" date="2017" name="Int. J. Syst. Evol. Microbiol.">
        <title>Achromobacter aloeverae sp. nov., isolated from the root of Aloe vera (L.) Burm.f.</title>
        <authorList>
            <person name="Kuncharoen N."/>
            <person name="Muramatsu Y."/>
            <person name="Shibata C."/>
            <person name="Kamakura Y."/>
            <person name="Nakagawa Y."/>
            <person name="Tanasupawat S."/>
        </authorList>
    </citation>
    <scope>NUCLEOTIDE SEQUENCE [LARGE SCALE GENOMIC DNA]</scope>
    <source>
        <strain evidence="6 7">AVA-1</strain>
    </source>
</reference>
<feature type="domain" description="HTH gntR-type" evidence="5">
    <location>
        <begin position="33"/>
        <end position="100"/>
    </location>
</feature>
<dbReference type="SMART" id="SM00345">
    <property type="entry name" value="HTH_GNTR"/>
    <property type="match status" value="1"/>
</dbReference>
<dbReference type="AlphaFoldDB" id="A0A4V1MSS5"/>
<dbReference type="SUPFAM" id="SSF46785">
    <property type="entry name" value="Winged helix' DNA-binding domain"/>
    <property type="match status" value="1"/>
</dbReference>
<dbReference type="InterPro" id="IPR000524">
    <property type="entry name" value="Tscrpt_reg_HTH_GntR"/>
</dbReference>
<evidence type="ECO:0000256" key="1">
    <source>
        <dbReference type="ARBA" id="ARBA00023015"/>
    </source>
</evidence>
<evidence type="ECO:0000256" key="2">
    <source>
        <dbReference type="ARBA" id="ARBA00023125"/>
    </source>
</evidence>
<proteinExistence type="predicted"/>
<dbReference type="GO" id="GO:0003700">
    <property type="term" value="F:DNA-binding transcription factor activity"/>
    <property type="evidence" value="ECO:0007669"/>
    <property type="project" value="InterPro"/>
</dbReference>
<keyword evidence="1" id="KW-0805">Transcription regulation</keyword>
<dbReference type="PANTHER" id="PTHR43537">
    <property type="entry name" value="TRANSCRIPTIONAL REGULATOR, GNTR FAMILY"/>
    <property type="match status" value="1"/>
</dbReference>
<dbReference type="Pfam" id="PF00392">
    <property type="entry name" value="GntR"/>
    <property type="match status" value="1"/>
</dbReference>
<dbReference type="Proteomes" id="UP000290849">
    <property type="component" value="Unassembled WGS sequence"/>
</dbReference>
<feature type="compositionally biased region" description="Low complexity" evidence="4">
    <location>
        <begin position="259"/>
        <end position="272"/>
    </location>
</feature>
<feature type="compositionally biased region" description="Basic residues" evidence="4">
    <location>
        <begin position="278"/>
        <end position="289"/>
    </location>
</feature>
<evidence type="ECO:0000256" key="4">
    <source>
        <dbReference type="SAM" id="MobiDB-lite"/>
    </source>
</evidence>
<dbReference type="InterPro" id="IPR011711">
    <property type="entry name" value="GntR_C"/>
</dbReference>
<feature type="compositionally biased region" description="Low complexity" evidence="4">
    <location>
        <begin position="242"/>
        <end position="251"/>
    </location>
</feature>
<gene>
    <name evidence="6" type="ORF">C7R54_04905</name>
</gene>
<dbReference type="CDD" id="cd07377">
    <property type="entry name" value="WHTH_GntR"/>
    <property type="match status" value="1"/>
</dbReference>
<dbReference type="PANTHER" id="PTHR43537:SF24">
    <property type="entry name" value="GLUCONATE OPERON TRANSCRIPTIONAL REPRESSOR"/>
    <property type="match status" value="1"/>
</dbReference>
<dbReference type="InterPro" id="IPR036390">
    <property type="entry name" value="WH_DNA-bd_sf"/>
</dbReference>
<evidence type="ECO:0000256" key="3">
    <source>
        <dbReference type="ARBA" id="ARBA00023163"/>
    </source>
</evidence>
<evidence type="ECO:0000313" key="7">
    <source>
        <dbReference type="Proteomes" id="UP000290849"/>
    </source>
</evidence>
<dbReference type="EMBL" id="PYAL01000001">
    <property type="protein sequence ID" value="RXN93060.1"/>
    <property type="molecule type" value="Genomic_DNA"/>
</dbReference>
<name>A0A4V1MSS5_9BURK</name>
<dbReference type="Pfam" id="PF07729">
    <property type="entry name" value="FCD"/>
    <property type="match status" value="1"/>
</dbReference>
<dbReference type="SMART" id="SM00895">
    <property type="entry name" value="FCD"/>
    <property type="match status" value="1"/>
</dbReference>
<dbReference type="OrthoDB" id="9799812at2"/>
<dbReference type="Gene3D" id="1.20.120.530">
    <property type="entry name" value="GntR ligand-binding domain-like"/>
    <property type="match status" value="1"/>
</dbReference>
<evidence type="ECO:0000259" key="5">
    <source>
        <dbReference type="PROSITE" id="PS50949"/>
    </source>
</evidence>
<dbReference type="SUPFAM" id="SSF48008">
    <property type="entry name" value="GntR ligand-binding domain-like"/>
    <property type="match status" value="1"/>
</dbReference>
<dbReference type="InterPro" id="IPR008920">
    <property type="entry name" value="TF_FadR/GntR_C"/>
</dbReference>
<feature type="region of interest" description="Disordered" evidence="4">
    <location>
        <begin position="242"/>
        <end position="289"/>
    </location>
</feature>
<dbReference type="GO" id="GO:0003677">
    <property type="term" value="F:DNA binding"/>
    <property type="evidence" value="ECO:0007669"/>
    <property type="project" value="UniProtKB-KW"/>
</dbReference>
<sequence length="289" mass="31419">MPAAATVNSPRHAMSDTLNQPTSFSAIDFLRTKSLANVVQAEIERMIIDGEFQPNERVNENALSQRLGVSRGPIREACSALAAMGLIEIIPNRGFFIRALSSDESQDLSEARAGIFGCMAMMLAERVTVAQIAILRALLARMDEIVALGEVHTYYPVNLEFHKQIASMAGNNRLGSIYQSFVRELHIQRYRALSSPDVLHISNAEHREIVDAVEARDPVRALIAGRAHILNGIVRAKKAQQAGEATAQAKAAPRRTRRTAAAMEETAAGTPADAATKPRARRGGLSKTD</sequence>
<accession>A0A4V1MSS5</accession>
<dbReference type="InterPro" id="IPR036388">
    <property type="entry name" value="WH-like_DNA-bd_sf"/>
</dbReference>